<dbReference type="InterPro" id="IPR001254">
    <property type="entry name" value="Trypsin_dom"/>
</dbReference>
<dbReference type="Proteomes" id="UP000028643">
    <property type="component" value="Unassembled WGS sequence"/>
</dbReference>
<evidence type="ECO:0000313" key="6">
    <source>
        <dbReference type="EMBL" id="KFE52342.1"/>
    </source>
</evidence>
<name>A0A085VA79_PSESX</name>
<dbReference type="InterPro" id="IPR051171">
    <property type="entry name" value="CaCA"/>
</dbReference>
<dbReference type="Pfam" id="PF00089">
    <property type="entry name" value="Trypsin"/>
    <property type="match status" value="1"/>
</dbReference>
<protein>
    <submittedName>
        <fullName evidence="6">Sodium:calcium exchanger</fullName>
    </submittedName>
</protein>
<dbReference type="PATRIC" id="fig|317.174.peg.1591"/>
<keyword evidence="1" id="KW-0732">Signal</keyword>
<evidence type="ECO:0000256" key="2">
    <source>
        <dbReference type="ARBA" id="ARBA00022737"/>
    </source>
</evidence>
<dbReference type="GO" id="GO:0005432">
    <property type="term" value="F:calcium:sodium antiporter activity"/>
    <property type="evidence" value="ECO:0007669"/>
    <property type="project" value="TreeGrafter"/>
</dbReference>
<evidence type="ECO:0000259" key="5">
    <source>
        <dbReference type="PROSITE" id="PS50240"/>
    </source>
</evidence>
<comment type="caution">
    <text evidence="6">The sequence shown here is derived from an EMBL/GenBank/DDBJ whole genome shotgun (WGS) entry which is preliminary data.</text>
</comment>
<dbReference type="InterPro" id="IPR043504">
    <property type="entry name" value="Peptidase_S1_PA_chymotrypsin"/>
</dbReference>
<dbReference type="GO" id="GO:0016020">
    <property type="term" value="C:membrane"/>
    <property type="evidence" value="ECO:0007669"/>
    <property type="project" value="InterPro"/>
</dbReference>
<keyword evidence="3" id="KW-0106">Calcium</keyword>
<dbReference type="SMART" id="SM00237">
    <property type="entry name" value="Calx_beta"/>
    <property type="match status" value="1"/>
</dbReference>
<dbReference type="GO" id="GO:0098703">
    <property type="term" value="P:calcium ion import across plasma membrane"/>
    <property type="evidence" value="ECO:0007669"/>
    <property type="project" value="TreeGrafter"/>
</dbReference>
<accession>A0A085VA79</accession>
<dbReference type="Gene3D" id="2.40.10.10">
    <property type="entry name" value="Trypsin-like serine proteases"/>
    <property type="match status" value="1"/>
</dbReference>
<dbReference type="GO" id="GO:0004252">
    <property type="term" value="F:serine-type endopeptidase activity"/>
    <property type="evidence" value="ECO:0007669"/>
    <property type="project" value="InterPro"/>
</dbReference>
<organism evidence="6 7">
    <name type="scientific">Pseudomonas syringae</name>
    <dbReference type="NCBI Taxonomy" id="317"/>
    <lineage>
        <taxon>Bacteria</taxon>
        <taxon>Pseudomonadati</taxon>
        <taxon>Pseudomonadota</taxon>
        <taxon>Gammaproteobacteria</taxon>
        <taxon>Pseudomonadales</taxon>
        <taxon>Pseudomonadaceae</taxon>
        <taxon>Pseudomonas</taxon>
    </lineage>
</organism>
<dbReference type="InterPro" id="IPR009003">
    <property type="entry name" value="Peptidase_S1_PA"/>
</dbReference>
<dbReference type="AlphaFoldDB" id="A0A085VA79"/>
<dbReference type="PROSITE" id="PS50240">
    <property type="entry name" value="TRYPSIN_DOM"/>
    <property type="match status" value="1"/>
</dbReference>
<feature type="domain" description="Peptidase S1" evidence="5">
    <location>
        <begin position="1"/>
        <end position="274"/>
    </location>
</feature>
<keyword evidence="4" id="KW-0406">Ion transport</keyword>
<keyword evidence="4" id="KW-0813">Transport</keyword>
<evidence type="ECO:0000256" key="3">
    <source>
        <dbReference type="ARBA" id="ARBA00022837"/>
    </source>
</evidence>
<dbReference type="InterPro" id="IPR038081">
    <property type="entry name" value="CalX-like_sf"/>
</dbReference>
<reference evidence="6 7" key="1">
    <citation type="submission" date="2014-07" db="EMBL/GenBank/DDBJ databases">
        <title>Draft Genome Sequences of Environmental Pseudomonas syringae strains.</title>
        <authorList>
            <person name="Baltrus D.A."/>
            <person name="Berge O."/>
            <person name="Morris C."/>
        </authorList>
    </citation>
    <scope>NUCLEOTIDE SEQUENCE [LARGE SCALE GENOMIC DNA]</scope>
    <source>
        <strain evidence="6 7">CEB003</strain>
    </source>
</reference>
<dbReference type="InterPro" id="IPR003644">
    <property type="entry name" value="Calx_beta"/>
</dbReference>
<dbReference type="GO" id="GO:0007154">
    <property type="term" value="P:cell communication"/>
    <property type="evidence" value="ECO:0007669"/>
    <property type="project" value="InterPro"/>
</dbReference>
<evidence type="ECO:0000313" key="7">
    <source>
        <dbReference type="Proteomes" id="UP000028643"/>
    </source>
</evidence>
<keyword evidence="2" id="KW-0677">Repeat</keyword>
<dbReference type="GO" id="GO:0006508">
    <property type="term" value="P:proteolysis"/>
    <property type="evidence" value="ECO:0007669"/>
    <property type="project" value="InterPro"/>
</dbReference>
<evidence type="ECO:0000256" key="4">
    <source>
        <dbReference type="ARBA" id="ARBA00023065"/>
    </source>
</evidence>
<dbReference type="PANTHER" id="PTHR11878:SF65">
    <property type="entry name" value="NA_CA-EXCHANGE PROTEIN, ISOFORM G"/>
    <property type="match status" value="1"/>
</dbReference>
<gene>
    <name evidence="6" type="ORF">IV02_07805</name>
</gene>
<dbReference type="EMBL" id="JPQT01000097">
    <property type="protein sequence ID" value="KFE52342.1"/>
    <property type="molecule type" value="Genomic_DNA"/>
</dbReference>
<dbReference type="SUPFAM" id="SSF50494">
    <property type="entry name" value="Trypsin-like serine proteases"/>
    <property type="match status" value="1"/>
</dbReference>
<dbReference type="PANTHER" id="PTHR11878">
    <property type="entry name" value="SODIUM/CALCIUM EXCHANGER"/>
    <property type="match status" value="1"/>
</dbReference>
<dbReference type="Gene3D" id="2.60.40.2030">
    <property type="match status" value="1"/>
</dbReference>
<evidence type="ECO:0000256" key="1">
    <source>
        <dbReference type="ARBA" id="ARBA00022729"/>
    </source>
</evidence>
<proteinExistence type="predicted"/>
<dbReference type="SUPFAM" id="SSF141072">
    <property type="entry name" value="CalX-like"/>
    <property type="match status" value="1"/>
</dbReference>
<dbReference type="Pfam" id="PF03160">
    <property type="entry name" value="Calx-beta"/>
    <property type="match status" value="1"/>
</dbReference>
<sequence>MVSTVTSYTDSRNKALPGQGNDGVVMVSTGGGYYGTGVLLYGGQAILTAAHLFQNGTANTSVTFETTAGKQTLGASKVDVMSNYDSVNLNNDLAIVWLNGHAPVGAERYDIYRDANEIGQTMTMVGYGVPGTGAAGISTNYSAAPIRQIASNKFDADAAALKAKMGGYIAWNPKAGTQLIADFDDGTSAHDALGRLLGKNDTGLGQKEGILSAGDSGGPALINGKIAGIASSINTMYLNGAHPDVDDKLNSSYGEIGAWQRISAYQETIDKAIRASYVDAPTNQSEVKTSVLEGSSGASNAYFLIQFNGTRSDPNQVVSLNFTTRDGTAKAGEDYLATKGTLNFYAGETQAVVAVEVLGDYKWEANETFYMDFTNPADASHGENIILTGMRTIVNDDGLFGWV</sequence>